<sequence length="368" mass="41455">MSEKTEKPTEKKRSESEKKGQSFKAADLNTILLLAAGGLSAPYLFHWNNFGKLFSWIADARAYPDPWSYVDALISIAAERIVAFVGICTLATAIPMLLQSRFTFAFNALKINFDALNPVNGFKKLFNLRVLKDAVKALLYLTAASASIAIFLTLNYRDILGLAAMPEVLLRVELNRLGKSLGALLLATALPVLLLDYMVEYFLYIRSLKMDKHEIKEEFKESQGNPEVKSQQRKLSREGMSEKLKENVKGSTFVLANPTHIAIGVYVDFKVAPFPMVSVREQGERARSVIEYAMQCNVPVLRDVPLARRIYARSRRYEFIAVDDLEPILRVLFWLREIEKAGMPEPAASNAEPELDKPPEQDYSVPSE</sequence>
<feature type="transmembrane region" description="Helical" evidence="3">
    <location>
        <begin position="137"/>
        <end position="156"/>
    </location>
</feature>
<dbReference type="SUPFAM" id="SSF160544">
    <property type="entry name" value="EscU C-terminal domain-like"/>
    <property type="match status" value="1"/>
</dbReference>
<evidence type="ECO:0000256" key="1">
    <source>
        <dbReference type="ARBA" id="ARBA00010690"/>
    </source>
</evidence>
<dbReference type="GO" id="GO:0009306">
    <property type="term" value="P:protein secretion"/>
    <property type="evidence" value="ECO:0007669"/>
    <property type="project" value="InterPro"/>
</dbReference>
<dbReference type="AlphaFoldDB" id="A0A0F5JW45"/>
<dbReference type="Proteomes" id="UP000033618">
    <property type="component" value="Unassembled WGS sequence"/>
</dbReference>
<dbReference type="PATRIC" id="fig|28092.6.peg.4536"/>
<dbReference type="OrthoDB" id="9807950at2"/>
<dbReference type="InterPro" id="IPR029025">
    <property type="entry name" value="T3SS_substrate_exporter_C"/>
</dbReference>
<feature type="transmembrane region" description="Helical" evidence="3">
    <location>
        <begin position="21"/>
        <end position="45"/>
    </location>
</feature>
<dbReference type="InterPro" id="IPR006135">
    <property type="entry name" value="T3SS_substrate_exporter"/>
</dbReference>
<feature type="transmembrane region" description="Helical" evidence="3">
    <location>
        <begin position="181"/>
        <end position="203"/>
    </location>
</feature>
<dbReference type="STRING" id="28092.WM40_19335"/>
<proteinExistence type="inferred from homology"/>
<dbReference type="Gene3D" id="6.10.250.2080">
    <property type="match status" value="1"/>
</dbReference>
<comment type="similarity">
    <text evidence="1">Belongs to the type III secretion exporter family.</text>
</comment>
<protein>
    <recommendedName>
        <fullName evidence="6">EscU/YscU/HrcU family type III secretion system export apparatus switch protein</fullName>
    </recommendedName>
</protein>
<evidence type="ECO:0008006" key="6">
    <source>
        <dbReference type="Google" id="ProtNLM"/>
    </source>
</evidence>
<name>A0A0F5JW45_9BURK</name>
<feature type="transmembrane region" description="Helical" evidence="3">
    <location>
        <begin position="72"/>
        <end position="98"/>
    </location>
</feature>
<keyword evidence="3" id="KW-1133">Transmembrane helix</keyword>
<dbReference type="RefSeq" id="WP_046153696.1">
    <property type="nucleotide sequence ID" value="NZ_CADFGU010000002.1"/>
</dbReference>
<dbReference type="Pfam" id="PF01312">
    <property type="entry name" value="Bac_export_2"/>
    <property type="match status" value="1"/>
</dbReference>
<dbReference type="Gene3D" id="3.40.1690.10">
    <property type="entry name" value="secretion proteins EscU"/>
    <property type="match status" value="1"/>
</dbReference>
<feature type="region of interest" description="Disordered" evidence="2">
    <location>
        <begin position="345"/>
        <end position="368"/>
    </location>
</feature>
<feature type="compositionally biased region" description="Basic and acidic residues" evidence="2">
    <location>
        <begin position="1"/>
        <end position="20"/>
    </location>
</feature>
<keyword evidence="3" id="KW-0812">Transmembrane</keyword>
<dbReference type="EMBL" id="LAQU01000025">
    <property type="protein sequence ID" value="KKB62058.1"/>
    <property type="molecule type" value="Genomic_DNA"/>
</dbReference>
<dbReference type="NCBIfam" id="NF006017">
    <property type="entry name" value="PRK08156.1"/>
    <property type="match status" value="1"/>
</dbReference>
<evidence type="ECO:0000313" key="5">
    <source>
        <dbReference type="Proteomes" id="UP000033618"/>
    </source>
</evidence>
<feature type="region of interest" description="Disordered" evidence="2">
    <location>
        <begin position="1"/>
        <end position="21"/>
    </location>
</feature>
<dbReference type="PRINTS" id="PR00950">
    <property type="entry name" value="TYPE3IMSPROT"/>
</dbReference>
<organism evidence="4 5">
    <name type="scientific">Robbsia andropogonis</name>
    <dbReference type="NCBI Taxonomy" id="28092"/>
    <lineage>
        <taxon>Bacteria</taxon>
        <taxon>Pseudomonadati</taxon>
        <taxon>Pseudomonadota</taxon>
        <taxon>Betaproteobacteria</taxon>
        <taxon>Burkholderiales</taxon>
        <taxon>Burkholderiaceae</taxon>
        <taxon>Robbsia</taxon>
    </lineage>
</organism>
<accession>A0A0F5JW45</accession>
<gene>
    <name evidence="4" type="ORF">WM40_19335</name>
</gene>
<evidence type="ECO:0000256" key="3">
    <source>
        <dbReference type="SAM" id="Phobius"/>
    </source>
</evidence>
<dbReference type="PANTHER" id="PTHR30531:SF14">
    <property type="entry name" value="SURFACE PRESENTATION OF ANTIGENS PROTEIN SPAS"/>
    <property type="match status" value="1"/>
</dbReference>
<keyword evidence="3" id="KW-0472">Membrane</keyword>
<comment type="caution">
    <text evidence="4">The sequence shown here is derived from an EMBL/GenBank/DDBJ whole genome shotgun (WGS) entry which is preliminary data.</text>
</comment>
<evidence type="ECO:0000256" key="2">
    <source>
        <dbReference type="SAM" id="MobiDB-lite"/>
    </source>
</evidence>
<reference evidence="4 5" key="1">
    <citation type="submission" date="2015-03" db="EMBL/GenBank/DDBJ databases">
        <title>Draft Genome Sequence of Burkholderia andropogonis type strain ICMP2807, isolated from Sorghum bicolor.</title>
        <authorList>
            <person name="Lopes-Santos L."/>
            <person name="Castro D.B."/>
            <person name="Ottoboni L.M."/>
            <person name="Park D."/>
            <person name="Weirc B.S."/>
            <person name="Destefano S.A."/>
        </authorList>
    </citation>
    <scope>NUCLEOTIDE SEQUENCE [LARGE SCALE GENOMIC DNA]</scope>
    <source>
        <strain evidence="4 5">ICMP2807</strain>
    </source>
</reference>
<dbReference type="GO" id="GO:0005886">
    <property type="term" value="C:plasma membrane"/>
    <property type="evidence" value="ECO:0007669"/>
    <property type="project" value="TreeGrafter"/>
</dbReference>
<evidence type="ECO:0000313" key="4">
    <source>
        <dbReference type="EMBL" id="KKB62058.1"/>
    </source>
</evidence>
<keyword evidence="5" id="KW-1185">Reference proteome</keyword>
<dbReference type="PANTHER" id="PTHR30531">
    <property type="entry name" value="FLAGELLAR BIOSYNTHETIC PROTEIN FLHB"/>
    <property type="match status" value="1"/>
</dbReference>